<proteinExistence type="predicted"/>
<dbReference type="EMBL" id="MT142152">
    <property type="protein sequence ID" value="QJA75278.1"/>
    <property type="molecule type" value="Genomic_DNA"/>
</dbReference>
<organism evidence="1">
    <name type="scientific">viral metagenome</name>
    <dbReference type="NCBI Taxonomy" id="1070528"/>
    <lineage>
        <taxon>unclassified sequences</taxon>
        <taxon>metagenomes</taxon>
        <taxon>organismal metagenomes</taxon>
    </lineage>
</organism>
<evidence type="ECO:0000313" key="1">
    <source>
        <dbReference type="EMBL" id="QJA75278.1"/>
    </source>
</evidence>
<reference evidence="1" key="1">
    <citation type="submission" date="2020-03" db="EMBL/GenBank/DDBJ databases">
        <title>The deep terrestrial virosphere.</title>
        <authorList>
            <person name="Holmfeldt K."/>
            <person name="Nilsson E."/>
            <person name="Simone D."/>
            <person name="Lopez-Fernandez M."/>
            <person name="Wu X."/>
            <person name="de Brujin I."/>
            <person name="Lundin D."/>
            <person name="Andersson A."/>
            <person name="Bertilsson S."/>
            <person name="Dopson M."/>
        </authorList>
    </citation>
    <scope>NUCLEOTIDE SEQUENCE</scope>
    <source>
        <strain evidence="1">MM415A01838</strain>
    </source>
</reference>
<name>A0A6M3K0K9_9ZZZZ</name>
<dbReference type="AlphaFoldDB" id="A0A6M3K0K9"/>
<protein>
    <submittedName>
        <fullName evidence="1">Uncharacterized protein</fullName>
    </submittedName>
</protein>
<sequence length="198" mass="21994">MKTLKVTLTLVEEMLGTASNDPNVHAEYIASKAPDALSTAEEVAAIGVEEVISKGKTVFHKENDKPFIFDYMVKGFFKAACSALNRVDGYHSKELKAYKKIIDGLVFPGPRKIMLNMPEGSTIGNCQRPLRAATAQGERIALANSETVPANTTMNIDIVMVDDKLEKYVKEWLDYGMLKGLGQWRNSGMGRFSWSERK</sequence>
<accession>A0A6M3K0K9</accession>
<gene>
    <name evidence="1" type="ORF">MM415A01838_0018</name>
</gene>